<organism evidence="2">
    <name type="scientific">uncultured Chloroflexota bacterium</name>
    <dbReference type="NCBI Taxonomy" id="166587"/>
    <lineage>
        <taxon>Bacteria</taxon>
        <taxon>Bacillati</taxon>
        <taxon>Chloroflexota</taxon>
        <taxon>environmental samples</taxon>
    </lineage>
</organism>
<accession>A0A6J4HIS8</accession>
<feature type="non-terminal residue" evidence="2">
    <location>
        <position position="46"/>
    </location>
</feature>
<dbReference type="AlphaFoldDB" id="A0A6J4HIS8"/>
<sequence>VPPGVGHPALSFWAVRPYGVRRTPLRPGRTTHRGAKDPDRRPTSVV</sequence>
<gene>
    <name evidence="2" type="ORF">AVDCRST_MAG77-643</name>
</gene>
<feature type="region of interest" description="Disordered" evidence="1">
    <location>
        <begin position="22"/>
        <end position="46"/>
    </location>
</feature>
<evidence type="ECO:0000313" key="2">
    <source>
        <dbReference type="EMBL" id="CAA9224465.1"/>
    </source>
</evidence>
<dbReference type="EMBL" id="CADCTC010000042">
    <property type="protein sequence ID" value="CAA9224465.1"/>
    <property type="molecule type" value="Genomic_DNA"/>
</dbReference>
<reference evidence="2" key="1">
    <citation type="submission" date="2020-02" db="EMBL/GenBank/DDBJ databases">
        <authorList>
            <person name="Meier V. D."/>
        </authorList>
    </citation>
    <scope>NUCLEOTIDE SEQUENCE</scope>
    <source>
        <strain evidence="2">AVDCRST_MAG77</strain>
    </source>
</reference>
<feature type="compositionally biased region" description="Basic and acidic residues" evidence="1">
    <location>
        <begin position="34"/>
        <end position="46"/>
    </location>
</feature>
<feature type="non-terminal residue" evidence="2">
    <location>
        <position position="1"/>
    </location>
</feature>
<proteinExistence type="predicted"/>
<protein>
    <submittedName>
        <fullName evidence="2">Uncharacterized protein</fullName>
    </submittedName>
</protein>
<name>A0A6J4HIS8_9CHLR</name>
<evidence type="ECO:0000256" key="1">
    <source>
        <dbReference type="SAM" id="MobiDB-lite"/>
    </source>
</evidence>